<dbReference type="EMBL" id="FNQC01000006">
    <property type="protein sequence ID" value="SDZ11493.1"/>
    <property type="molecule type" value="Genomic_DNA"/>
</dbReference>
<dbReference type="Pfam" id="PF14126">
    <property type="entry name" value="DUF4293"/>
    <property type="match status" value="1"/>
</dbReference>
<evidence type="ECO:0000313" key="2">
    <source>
        <dbReference type="EMBL" id="SDZ11493.1"/>
    </source>
</evidence>
<sequence length="159" mass="18060">MIQRIQTVFLFLVAVAMVLEVSFPIWEQFNADQTQMMVLSAWSLDTLDVQTNAVLASENKIFIALLAILSAGLAVFSIFQYKNRTKQMFLNMINSIALVVNLALIIWTSHSANQVFNPTEDGTFVFGFYAIFGGMIMNLLANRFIRKDELLVRSVDRIR</sequence>
<organism evidence="2 3">
    <name type="scientific">Rhodonellum ikkaensis</name>
    <dbReference type="NCBI Taxonomy" id="336829"/>
    <lineage>
        <taxon>Bacteria</taxon>
        <taxon>Pseudomonadati</taxon>
        <taxon>Bacteroidota</taxon>
        <taxon>Cytophagia</taxon>
        <taxon>Cytophagales</taxon>
        <taxon>Cytophagaceae</taxon>
        <taxon>Rhodonellum</taxon>
    </lineage>
</organism>
<evidence type="ECO:0000313" key="3">
    <source>
        <dbReference type="Proteomes" id="UP000199663"/>
    </source>
</evidence>
<feature type="transmembrane region" description="Helical" evidence="1">
    <location>
        <begin position="122"/>
        <end position="141"/>
    </location>
</feature>
<dbReference type="Proteomes" id="UP000199663">
    <property type="component" value="Unassembled WGS sequence"/>
</dbReference>
<protein>
    <recommendedName>
        <fullName evidence="4">DUF4293 family protein</fullName>
    </recommendedName>
</protein>
<keyword evidence="3" id="KW-1185">Reference proteome</keyword>
<reference evidence="2 3" key="1">
    <citation type="submission" date="2016-10" db="EMBL/GenBank/DDBJ databases">
        <authorList>
            <person name="Varghese N."/>
            <person name="Submissions S."/>
        </authorList>
    </citation>
    <scope>NUCLEOTIDE SEQUENCE [LARGE SCALE GENOMIC DNA]</scope>
    <source>
        <strain evidence="2 3">DSM 17997</strain>
    </source>
</reference>
<gene>
    <name evidence="2" type="ORF">SAMN05444412_10634</name>
</gene>
<keyword evidence="1" id="KW-0812">Transmembrane</keyword>
<dbReference type="InterPro" id="IPR025635">
    <property type="entry name" value="DUF4293"/>
</dbReference>
<dbReference type="RefSeq" id="WP_019597561.1">
    <property type="nucleotide sequence ID" value="NZ_FNQC01000006.1"/>
</dbReference>
<feature type="transmembrane region" description="Helical" evidence="1">
    <location>
        <begin position="61"/>
        <end position="81"/>
    </location>
</feature>
<keyword evidence="1" id="KW-0472">Membrane</keyword>
<keyword evidence="1" id="KW-1133">Transmembrane helix</keyword>
<feature type="transmembrane region" description="Helical" evidence="1">
    <location>
        <begin position="7"/>
        <end position="26"/>
    </location>
</feature>
<proteinExistence type="predicted"/>
<evidence type="ECO:0000256" key="1">
    <source>
        <dbReference type="SAM" id="Phobius"/>
    </source>
</evidence>
<comment type="caution">
    <text evidence="2">The sequence shown here is derived from an EMBL/GenBank/DDBJ whole genome shotgun (WGS) entry which is preliminary data.</text>
</comment>
<evidence type="ECO:0008006" key="4">
    <source>
        <dbReference type="Google" id="ProtNLM"/>
    </source>
</evidence>
<feature type="transmembrane region" description="Helical" evidence="1">
    <location>
        <begin position="88"/>
        <end position="110"/>
    </location>
</feature>
<name>A0A1H3QDZ8_9BACT</name>
<accession>A0A1H3QDZ8</accession>